<dbReference type="AlphaFoldDB" id="A0AAD9NHV5"/>
<organism evidence="1 2">
    <name type="scientific">Ridgeia piscesae</name>
    <name type="common">Tubeworm</name>
    <dbReference type="NCBI Taxonomy" id="27915"/>
    <lineage>
        <taxon>Eukaryota</taxon>
        <taxon>Metazoa</taxon>
        <taxon>Spiralia</taxon>
        <taxon>Lophotrochozoa</taxon>
        <taxon>Annelida</taxon>
        <taxon>Polychaeta</taxon>
        <taxon>Sedentaria</taxon>
        <taxon>Canalipalpata</taxon>
        <taxon>Sabellida</taxon>
        <taxon>Siboglinidae</taxon>
        <taxon>Ridgeia</taxon>
    </lineage>
</organism>
<reference evidence="1" key="1">
    <citation type="journal article" date="2023" name="Mol. Biol. Evol.">
        <title>Third-Generation Sequencing Reveals the Adaptive Role of the Epigenome in Three Deep-Sea Polychaetes.</title>
        <authorList>
            <person name="Perez M."/>
            <person name="Aroh O."/>
            <person name="Sun Y."/>
            <person name="Lan Y."/>
            <person name="Juniper S.K."/>
            <person name="Young C.R."/>
            <person name="Angers B."/>
            <person name="Qian P.Y."/>
        </authorList>
    </citation>
    <scope>NUCLEOTIDE SEQUENCE</scope>
    <source>
        <strain evidence="1">R07B-5</strain>
    </source>
</reference>
<accession>A0AAD9NHV5</accession>
<sequence>MDQCSPAFSQSTSCRQRTNIAVSWCTLGSPTRKCVGACCF</sequence>
<proteinExistence type="predicted"/>
<evidence type="ECO:0000313" key="1">
    <source>
        <dbReference type="EMBL" id="KAK2170872.1"/>
    </source>
</evidence>
<name>A0AAD9NHV5_RIDPI</name>
<keyword evidence="2" id="KW-1185">Reference proteome</keyword>
<dbReference type="Proteomes" id="UP001209878">
    <property type="component" value="Unassembled WGS sequence"/>
</dbReference>
<evidence type="ECO:0000313" key="2">
    <source>
        <dbReference type="Proteomes" id="UP001209878"/>
    </source>
</evidence>
<protein>
    <submittedName>
        <fullName evidence="1">Uncharacterized protein</fullName>
    </submittedName>
</protein>
<dbReference type="EMBL" id="JAODUO010001128">
    <property type="protein sequence ID" value="KAK2170872.1"/>
    <property type="molecule type" value="Genomic_DNA"/>
</dbReference>
<comment type="caution">
    <text evidence="1">The sequence shown here is derived from an EMBL/GenBank/DDBJ whole genome shotgun (WGS) entry which is preliminary data.</text>
</comment>
<gene>
    <name evidence="1" type="ORF">NP493_1127g01028</name>
</gene>